<evidence type="ECO:0000256" key="6">
    <source>
        <dbReference type="SAM" id="Phobius"/>
    </source>
</evidence>
<comment type="caution">
    <text evidence="7">The sequence shown here is derived from an EMBL/GenBank/DDBJ whole genome shotgun (WGS) entry which is preliminary data.</text>
</comment>
<dbReference type="Proteomes" id="UP001374579">
    <property type="component" value="Unassembled WGS sequence"/>
</dbReference>
<dbReference type="InterPro" id="IPR037272">
    <property type="entry name" value="SNS_sf"/>
</dbReference>
<keyword evidence="8" id="KW-1185">Reference proteome</keyword>
<dbReference type="GO" id="GO:0035725">
    <property type="term" value="P:sodium ion transmembrane transport"/>
    <property type="evidence" value="ECO:0007669"/>
    <property type="project" value="TreeGrafter"/>
</dbReference>
<dbReference type="GO" id="GO:0005886">
    <property type="term" value="C:plasma membrane"/>
    <property type="evidence" value="ECO:0007669"/>
    <property type="project" value="TreeGrafter"/>
</dbReference>
<feature type="transmembrane region" description="Helical" evidence="6">
    <location>
        <begin position="100"/>
        <end position="118"/>
    </location>
</feature>
<dbReference type="PROSITE" id="PS00754">
    <property type="entry name" value="NA_NEUROTRAN_SYMP_2"/>
    <property type="match status" value="1"/>
</dbReference>
<comment type="subcellular location">
    <subcellularLocation>
        <location evidence="1">Membrane</location>
        <topology evidence="1">Multi-pass membrane protein</topology>
    </subcellularLocation>
</comment>
<accession>A0AAN9G4M6</accession>
<keyword evidence="2" id="KW-0813">Transport</keyword>
<dbReference type="SUPFAM" id="SSF161070">
    <property type="entry name" value="SNF-like"/>
    <property type="match status" value="1"/>
</dbReference>
<organism evidence="7 8">
    <name type="scientific">Littorina saxatilis</name>
    <dbReference type="NCBI Taxonomy" id="31220"/>
    <lineage>
        <taxon>Eukaryota</taxon>
        <taxon>Metazoa</taxon>
        <taxon>Spiralia</taxon>
        <taxon>Lophotrochozoa</taxon>
        <taxon>Mollusca</taxon>
        <taxon>Gastropoda</taxon>
        <taxon>Caenogastropoda</taxon>
        <taxon>Littorinimorpha</taxon>
        <taxon>Littorinoidea</taxon>
        <taxon>Littorinidae</taxon>
        <taxon>Littorina</taxon>
    </lineage>
</organism>
<name>A0AAN9G4M6_9CAEN</name>
<dbReference type="AlphaFoldDB" id="A0AAN9G4M6"/>
<dbReference type="PANTHER" id="PTHR11616:SF240">
    <property type="entry name" value="BLOATED TUBULES, ISOFORM B-RELATED"/>
    <property type="match status" value="1"/>
</dbReference>
<gene>
    <name evidence="7" type="ORF">V1264_007435</name>
</gene>
<evidence type="ECO:0000313" key="8">
    <source>
        <dbReference type="Proteomes" id="UP001374579"/>
    </source>
</evidence>
<proteinExistence type="predicted"/>
<dbReference type="InterPro" id="IPR000175">
    <property type="entry name" value="Na/ntran_symport"/>
</dbReference>
<evidence type="ECO:0000256" key="5">
    <source>
        <dbReference type="ARBA" id="ARBA00023136"/>
    </source>
</evidence>
<feature type="transmembrane region" description="Helical" evidence="6">
    <location>
        <begin position="130"/>
        <end position="151"/>
    </location>
</feature>
<evidence type="ECO:0000256" key="4">
    <source>
        <dbReference type="ARBA" id="ARBA00022989"/>
    </source>
</evidence>
<sequence>MCFLSMTMAVYIHVLMAYIIHYFLNSFQSPLPWTVCKKAWKNCFTDFSVLRNMTVCDEVNHASSPTNCTAHPKHAAEYYFYEMVTGHHIPTDHQTQTYGLPSWELSCILVGSWFFVTLCTCKGLRYTSKVVYLTVLSPFLGFLIIIIRGAMLEGSSEGIRFMFHSDELFHLLRIEASYHCSGTPIFRSLHINNNKNQRDI</sequence>
<keyword evidence="3 6" id="KW-0812">Transmembrane</keyword>
<dbReference type="PROSITE" id="PS50267">
    <property type="entry name" value="NA_NEUROTRAN_SYMP_3"/>
    <property type="match status" value="1"/>
</dbReference>
<evidence type="ECO:0000256" key="1">
    <source>
        <dbReference type="ARBA" id="ARBA00004141"/>
    </source>
</evidence>
<dbReference type="Pfam" id="PF00209">
    <property type="entry name" value="SNF"/>
    <property type="match status" value="1"/>
</dbReference>
<evidence type="ECO:0000256" key="3">
    <source>
        <dbReference type="ARBA" id="ARBA00022692"/>
    </source>
</evidence>
<keyword evidence="5 6" id="KW-0472">Membrane</keyword>
<protein>
    <submittedName>
        <fullName evidence="7">Uncharacterized protein</fullName>
    </submittedName>
</protein>
<dbReference type="EMBL" id="JBAMIC010000019">
    <property type="protein sequence ID" value="KAK7093740.1"/>
    <property type="molecule type" value="Genomic_DNA"/>
</dbReference>
<keyword evidence="4 6" id="KW-1133">Transmembrane helix</keyword>
<feature type="transmembrane region" description="Helical" evidence="6">
    <location>
        <begin position="7"/>
        <end position="24"/>
    </location>
</feature>
<evidence type="ECO:0000313" key="7">
    <source>
        <dbReference type="EMBL" id="KAK7093740.1"/>
    </source>
</evidence>
<reference evidence="7 8" key="1">
    <citation type="submission" date="2024-02" db="EMBL/GenBank/DDBJ databases">
        <title>Chromosome-scale genome assembly of the rough periwinkle Littorina saxatilis.</title>
        <authorList>
            <person name="De Jode A."/>
            <person name="Faria R."/>
            <person name="Formenti G."/>
            <person name="Sims Y."/>
            <person name="Smith T.P."/>
            <person name="Tracey A."/>
            <person name="Wood J.M.D."/>
            <person name="Zagrodzka Z.B."/>
            <person name="Johannesson K."/>
            <person name="Butlin R.K."/>
            <person name="Leder E.H."/>
        </authorList>
    </citation>
    <scope>NUCLEOTIDE SEQUENCE [LARGE SCALE GENOMIC DNA]</scope>
    <source>
        <strain evidence="7">Snail1</strain>
        <tissue evidence="7">Muscle</tissue>
    </source>
</reference>
<dbReference type="PANTHER" id="PTHR11616">
    <property type="entry name" value="SODIUM/CHLORIDE DEPENDENT TRANSPORTER"/>
    <property type="match status" value="1"/>
</dbReference>
<evidence type="ECO:0000256" key="2">
    <source>
        <dbReference type="ARBA" id="ARBA00022448"/>
    </source>
</evidence>
<dbReference type="GO" id="GO:0006865">
    <property type="term" value="P:amino acid transport"/>
    <property type="evidence" value="ECO:0007669"/>
    <property type="project" value="TreeGrafter"/>
</dbReference>